<dbReference type="GO" id="GO:0003677">
    <property type="term" value="F:DNA binding"/>
    <property type="evidence" value="ECO:0007669"/>
    <property type="project" value="InterPro"/>
</dbReference>
<dbReference type="CDD" id="cd00093">
    <property type="entry name" value="HTH_XRE"/>
    <property type="match status" value="1"/>
</dbReference>
<dbReference type="AlphaFoldDB" id="A0A0F9AE81"/>
<protein>
    <recommendedName>
        <fullName evidence="1">HTH cro/C1-type domain-containing protein</fullName>
    </recommendedName>
</protein>
<gene>
    <name evidence="2" type="ORF">LCGC14_2923160</name>
</gene>
<organism evidence="2">
    <name type="scientific">marine sediment metagenome</name>
    <dbReference type="NCBI Taxonomy" id="412755"/>
    <lineage>
        <taxon>unclassified sequences</taxon>
        <taxon>metagenomes</taxon>
        <taxon>ecological metagenomes</taxon>
    </lineage>
</organism>
<dbReference type="InterPro" id="IPR001387">
    <property type="entry name" value="Cro/C1-type_HTH"/>
</dbReference>
<dbReference type="SUPFAM" id="SSF47413">
    <property type="entry name" value="lambda repressor-like DNA-binding domains"/>
    <property type="match status" value="1"/>
</dbReference>
<dbReference type="Pfam" id="PF08667">
    <property type="entry name" value="BetR"/>
    <property type="match status" value="1"/>
</dbReference>
<dbReference type="Gene3D" id="1.10.260.40">
    <property type="entry name" value="lambda repressor-like DNA-binding domains"/>
    <property type="match status" value="1"/>
</dbReference>
<evidence type="ECO:0000313" key="2">
    <source>
        <dbReference type="EMBL" id="KKK70521.1"/>
    </source>
</evidence>
<feature type="domain" description="HTH cro/C1-type" evidence="1">
    <location>
        <begin position="14"/>
        <end position="68"/>
    </location>
</feature>
<dbReference type="EMBL" id="LAZR01058153">
    <property type="protein sequence ID" value="KKK70521.1"/>
    <property type="molecule type" value="Genomic_DNA"/>
</dbReference>
<sequence length="139" mass="15252">MMCVKNTVELNGMIEAARQKANMSQEALALNIGLKGHSAISRKLRGKSPWSLKQLALVSELLNLPDLAQPLPVYKDKVSLSPGIKTLVDILNRVSPKTQMEIMYVASLILEGKAETKKLWMDVPALLEKSSPIKSEAAK</sequence>
<name>A0A0F9AE81_9ZZZZ</name>
<dbReference type="SMART" id="SM00530">
    <property type="entry name" value="HTH_XRE"/>
    <property type="match status" value="1"/>
</dbReference>
<dbReference type="PROSITE" id="PS50943">
    <property type="entry name" value="HTH_CROC1"/>
    <property type="match status" value="1"/>
</dbReference>
<dbReference type="InterPro" id="IPR013975">
    <property type="entry name" value="Tscrpt_reg_BetR_N"/>
</dbReference>
<proteinExistence type="predicted"/>
<dbReference type="InterPro" id="IPR010982">
    <property type="entry name" value="Lambda_DNA-bd_dom_sf"/>
</dbReference>
<comment type="caution">
    <text evidence="2">The sequence shown here is derived from an EMBL/GenBank/DDBJ whole genome shotgun (WGS) entry which is preliminary data.</text>
</comment>
<accession>A0A0F9AE81</accession>
<reference evidence="2" key="1">
    <citation type="journal article" date="2015" name="Nature">
        <title>Complex archaea that bridge the gap between prokaryotes and eukaryotes.</title>
        <authorList>
            <person name="Spang A."/>
            <person name="Saw J.H."/>
            <person name="Jorgensen S.L."/>
            <person name="Zaremba-Niedzwiedzka K."/>
            <person name="Martijn J."/>
            <person name="Lind A.E."/>
            <person name="van Eijk R."/>
            <person name="Schleper C."/>
            <person name="Guy L."/>
            <person name="Ettema T.J."/>
        </authorList>
    </citation>
    <scope>NUCLEOTIDE SEQUENCE</scope>
</reference>
<evidence type="ECO:0000259" key="1">
    <source>
        <dbReference type="PROSITE" id="PS50943"/>
    </source>
</evidence>